<keyword evidence="4 9" id="KW-0378">Hydrolase</keyword>
<evidence type="ECO:0000256" key="2">
    <source>
        <dbReference type="ARBA" id="ARBA00005336"/>
    </source>
</evidence>
<dbReference type="EC" id="3.2.1.52" evidence="3"/>
<dbReference type="Pfam" id="PF00933">
    <property type="entry name" value="Glyco_hydro_3"/>
    <property type="match status" value="1"/>
</dbReference>
<dbReference type="RefSeq" id="WP_310300262.1">
    <property type="nucleotide sequence ID" value="NZ_BAAAPS010000001.1"/>
</dbReference>
<comment type="catalytic activity">
    <reaction evidence="1">
        <text>Hydrolysis of terminal non-reducing N-acetyl-D-hexosamine residues in N-acetyl-beta-D-hexosaminides.</text>
        <dbReference type="EC" id="3.2.1.52"/>
    </reaction>
</comment>
<dbReference type="SUPFAM" id="SSF51445">
    <property type="entry name" value="(Trans)glycosidases"/>
    <property type="match status" value="1"/>
</dbReference>
<feature type="chain" id="PRO_5046864958" description="beta-N-acetylhexosaminidase" evidence="7">
    <location>
        <begin position="27"/>
        <end position="437"/>
    </location>
</feature>
<keyword evidence="10" id="KW-1185">Reference proteome</keyword>
<gene>
    <name evidence="9" type="ORF">J2S63_001336</name>
</gene>
<organism evidence="9 10">
    <name type="scientific">Nocardioides marmoribigeumensis</name>
    <dbReference type="NCBI Taxonomy" id="433649"/>
    <lineage>
        <taxon>Bacteria</taxon>
        <taxon>Bacillati</taxon>
        <taxon>Actinomycetota</taxon>
        <taxon>Actinomycetes</taxon>
        <taxon>Propionibacteriales</taxon>
        <taxon>Nocardioidaceae</taxon>
        <taxon>Nocardioides</taxon>
    </lineage>
</organism>
<comment type="similarity">
    <text evidence="2">Belongs to the glycosyl hydrolase 3 family.</text>
</comment>
<dbReference type="PANTHER" id="PTHR30480:SF13">
    <property type="entry name" value="BETA-HEXOSAMINIDASE"/>
    <property type="match status" value="1"/>
</dbReference>
<feature type="domain" description="Glycoside hydrolase family 3 N-terminal" evidence="8">
    <location>
        <begin position="129"/>
        <end position="426"/>
    </location>
</feature>
<accession>A0ABU2BVM1</accession>
<evidence type="ECO:0000256" key="4">
    <source>
        <dbReference type="ARBA" id="ARBA00022801"/>
    </source>
</evidence>
<evidence type="ECO:0000313" key="9">
    <source>
        <dbReference type="EMBL" id="MDR7361783.1"/>
    </source>
</evidence>
<dbReference type="InterPro" id="IPR017853">
    <property type="entry name" value="GH"/>
</dbReference>
<proteinExistence type="inferred from homology"/>
<dbReference type="PANTHER" id="PTHR30480">
    <property type="entry name" value="BETA-HEXOSAMINIDASE-RELATED"/>
    <property type="match status" value="1"/>
</dbReference>
<keyword evidence="5 9" id="KW-0326">Glycosidase</keyword>
<comment type="caution">
    <text evidence="9">The sequence shown here is derived from an EMBL/GenBank/DDBJ whole genome shotgun (WGS) entry which is preliminary data.</text>
</comment>
<dbReference type="InterPro" id="IPR001764">
    <property type="entry name" value="Glyco_hydro_3_N"/>
</dbReference>
<name>A0ABU2BVM1_9ACTN</name>
<dbReference type="Proteomes" id="UP001183648">
    <property type="component" value="Unassembled WGS sequence"/>
</dbReference>
<dbReference type="GO" id="GO:0004563">
    <property type="term" value="F:beta-N-acetylhexosaminidase activity"/>
    <property type="evidence" value="ECO:0007669"/>
    <property type="project" value="UniProtKB-EC"/>
</dbReference>
<feature type="signal peptide" evidence="7">
    <location>
        <begin position="1"/>
        <end position="26"/>
    </location>
</feature>
<evidence type="ECO:0000256" key="7">
    <source>
        <dbReference type="SAM" id="SignalP"/>
    </source>
</evidence>
<evidence type="ECO:0000256" key="6">
    <source>
        <dbReference type="SAM" id="MobiDB-lite"/>
    </source>
</evidence>
<evidence type="ECO:0000259" key="8">
    <source>
        <dbReference type="Pfam" id="PF00933"/>
    </source>
</evidence>
<protein>
    <recommendedName>
        <fullName evidence="3">beta-N-acetylhexosaminidase</fullName>
        <ecNumber evidence="3">3.2.1.52</ecNumber>
    </recommendedName>
</protein>
<evidence type="ECO:0000313" key="10">
    <source>
        <dbReference type="Proteomes" id="UP001183648"/>
    </source>
</evidence>
<evidence type="ECO:0000256" key="3">
    <source>
        <dbReference type="ARBA" id="ARBA00012663"/>
    </source>
</evidence>
<reference evidence="9 10" key="1">
    <citation type="submission" date="2023-07" db="EMBL/GenBank/DDBJ databases">
        <title>Sequencing the genomes of 1000 actinobacteria strains.</title>
        <authorList>
            <person name="Klenk H.-P."/>
        </authorList>
    </citation>
    <scope>NUCLEOTIDE SEQUENCE [LARGE SCALE GENOMIC DNA]</scope>
    <source>
        <strain evidence="9 10">DSM 19426</strain>
    </source>
</reference>
<evidence type="ECO:0000256" key="5">
    <source>
        <dbReference type="ARBA" id="ARBA00023295"/>
    </source>
</evidence>
<dbReference type="InterPro" id="IPR050226">
    <property type="entry name" value="NagZ_Beta-hexosaminidase"/>
</dbReference>
<feature type="compositionally biased region" description="Pro residues" evidence="6">
    <location>
        <begin position="45"/>
        <end position="57"/>
    </location>
</feature>
<dbReference type="Gene3D" id="3.20.20.300">
    <property type="entry name" value="Glycoside hydrolase, family 3, N-terminal domain"/>
    <property type="match status" value="1"/>
</dbReference>
<evidence type="ECO:0000256" key="1">
    <source>
        <dbReference type="ARBA" id="ARBA00001231"/>
    </source>
</evidence>
<sequence length="437" mass="46103">MTRTRPLRRATLPAVLLAVLPVVGCAAVGDVVDEVSGADTRTSPSPAPPVQPVPPSLAPSTIGPTSDPDTPSGWGPTVGELTQAAQLVSTYDDAALAAAVLMPGFWGYDGRSPSESEAEANRQMHGVDSAEEALGKRQLGGVFLRPEVIQDADQVRALDVVLHQAGDRPDGLPLLVGIDQEGGAVQRLQHGVDPVPSAQEVGATGDLDHARQVARDNGQALRELGVTLVFAPVADYDPTGYSAMGSRTYSRDLRLNARMVVASMKGYLEAGVIPVVKHFPGIGTVSGDSHGALLHQTAGLDELESRDLVSFRRAIRSGAPVVMTSHIAVDEINDHLASSVDPDVVQGLLRDELGFQGVAVTDSQGMAPIYEPFGSGEGAVRSLLAGEDLVLNSPMPGQAFRAVRRALESGRLPRERLTEAATRVVALRLYLERLRSE</sequence>
<dbReference type="EMBL" id="JAVDYG010000001">
    <property type="protein sequence ID" value="MDR7361783.1"/>
    <property type="molecule type" value="Genomic_DNA"/>
</dbReference>
<feature type="region of interest" description="Disordered" evidence="6">
    <location>
        <begin position="36"/>
        <end position="77"/>
    </location>
</feature>
<dbReference type="InterPro" id="IPR036962">
    <property type="entry name" value="Glyco_hydro_3_N_sf"/>
</dbReference>
<keyword evidence="7" id="KW-0732">Signal</keyword>